<evidence type="ECO:0000313" key="3">
    <source>
        <dbReference type="Proteomes" id="UP001139887"/>
    </source>
</evidence>
<dbReference type="EMBL" id="JANBUW010000010">
    <property type="protein sequence ID" value="KAJ2851639.1"/>
    <property type="molecule type" value="Genomic_DNA"/>
</dbReference>
<keyword evidence="3" id="KW-1185">Reference proteome</keyword>
<dbReference type="AlphaFoldDB" id="A0A9W8LZI1"/>
<protein>
    <submittedName>
        <fullName evidence="2">Uncharacterized protein</fullName>
    </submittedName>
</protein>
<feature type="compositionally biased region" description="Polar residues" evidence="1">
    <location>
        <begin position="170"/>
        <end position="179"/>
    </location>
</feature>
<feature type="compositionally biased region" description="Low complexity" evidence="1">
    <location>
        <begin position="206"/>
        <end position="219"/>
    </location>
</feature>
<organism evidence="2 3">
    <name type="scientific">Coemansia brasiliensis</name>
    <dbReference type="NCBI Taxonomy" id="2650707"/>
    <lineage>
        <taxon>Eukaryota</taxon>
        <taxon>Fungi</taxon>
        <taxon>Fungi incertae sedis</taxon>
        <taxon>Zoopagomycota</taxon>
        <taxon>Kickxellomycotina</taxon>
        <taxon>Kickxellomycetes</taxon>
        <taxon>Kickxellales</taxon>
        <taxon>Kickxellaceae</taxon>
        <taxon>Coemansia</taxon>
    </lineage>
</organism>
<evidence type="ECO:0000256" key="1">
    <source>
        <dbReference type="SAM" id="MobiDB-lite"/>
    </source>
</evidence>
<proteinExistence type="predicted"/>
<gene>
    <name evidence="2" type="ORF">IWW36_000962</name>
</gene>
<feature type="compositionally biased region" description="Basic residues" evidence="1">
    <location>
        <begin position="153"/>
        <end position="167"/>
    </location>
</feature>
<feature type="region of interest" description="Disordered" evidence="1">
    <location>
        <begin position="199"/>
        <end position="219"/>
    </location>
</feature>
<accession>A0A9W8LZI1</accession>
<name>A0A9W8LZI1_9FUNG</name>
<sequence>MGAVESLQSSSSFHEFRLFGGRNTASADSVIIGHAASNHHSSKNMQSASACLPDYESPLFVSSTPTADFNERDSGWLLSKQQEDRYSLVDRPAVQRHKQSASMPHLPSVIENIRKDVYMAEYVKPQETEQQLATEKRRPFMVASLQQRLSRRLLSRSRKLRRQHRRYSSGSTDQQSNVEQAAEKMANATLSIVPRRHKSLPNMHTSDNSSSSSSNSSNTWSSELNKELAWLSIDEPLSVCEDEKENMSYMAMTKLPEIEAGKLNWDDSCSDMGSISSLTLSEDSFIEEDAEKVEDEAVADYMYLTAACQQHNNEPVNQKEPPMHCSERYGASEVRRWWPRRVLPVHNMQYMPKLGSQFLQKDSEECVANDYWDVLSRCPMRPTSSLALTSLREMTSDESSYSSHSSSSSSIDSSYRSNQLLTLRAKPSRKRVLSEPMQYILYNSYLRYYGQPDKPQQPQQ</sequence>
<dbReference type="OrthoDB" id="5569090at2759"/>
<dbReference type="Proteomes" id="UP001139887">
    <property type="component" value="Unassembled WGS sequence"/>
</dbReference>
<reference evidence="2" key="1">
    <citation type="submission" date="2022-07" db="EMBL/GenBank/DDBJ databases">
        <title>Phylogenomic reconstructions and comparative analyses of Kickxellomycotina fungi.</title>
        <authorList>
            <person name="Reynolds N.K."/>
            <person name="Stajich J.E."/>
            <person name="Barry K."/>
            <person name="Grigoriev I.V."/>
            <person name="Crous P."/>
            <person name="Smith M.E."/>
        </authorList>
    </citation>
    <scope>NUCLEOTIDE SEQUENCE</scope>
    <source>
        <strain evidence="2">NRRL 1566</strain>
    </source>
</reference>
<comment type="caution">
    <text evidence="2">The sequence shown here is derived from an EMBL/GenBank/DDBJ whole genome shotgun (WGS) entry which is preliminary data.</text>
</comment>
<evidence type="ECO:0000313" key="2">
    <source>
        <dbReference type="EMBL" id="KAJ2851639.1"/>
    </source>
</evidence>
<feature type="region of interest" description="Disordered" evidence="1">
    <location>
        <begin position="153"/>
        <end position="182"/>
    </location>
</feature>